<sequence>MKELQETNCEIRNIVNLKLPQWIISENTDQEEHGTSDGSKELNPLQRFGGFLDCNCQYAWLTHETRLVVIECASGKYISNWNFSSKVTSVSPFPVRRGVVPLILVGLDNNAIRIKDSVGHLCVFDPCASIILTTIEVPAGVEKACVIHGGEEWEEYEDQRPETVLEGNTGLIFCALRNLQHIIIDLNKPLWENLYLEGQTITARLDFVNSTHAVATPSKRKKEPLHLAYNLMDYEIEQYIGFDRQEFEATPLYDENLCSVLLSSTKIGCLITGCLGRVIIWQMDGSIGWISPLFDENAYVTHVALIEPSDDPRPFYYLWIACQSDAPDSSAVLRMYALFFNKKYCDRSGESSLYYNLESEPSLKFELELDQGERVHSLLAVERDSSDCNSRHGEDSLLLIGTDERLLLFDLNRWYKEQMPRTISECRNPNSVMASYRTRQEDDSPRSSVLACVYKPRSLKEFPNKNPSSPEELFYPNSLKLEWLEMTHDCLTSWLARGVQAELLREITIAGPIVLIKPTETYRRCLSSGLVPFDSVPQDFTSELEQSKQREMLLSLCLEQGWSSFLSRCAQEWSDGSFALLYPEFLRWGVERASEIKLIADELCVPLFDQSGTSLGETELRTLRFCTQQLECLTAVVSKLPNLQADLERQRRALRRISNYLQVLLWFYEVGLLPELHDVEEQNSVPQITMRIPYPLEKLLNEYKLKRDRIDDPQTDRVDRFFIDFLLALELQPVQMQWKDEAGSEIPKPSGHYPPPSLQSLLRIFLLDCYLEDRDNSDDVRERGRSEIDFKHCVIIYLFMDLAWLLQNTHPNIDRLIQYPSAFSLSSSLIKLTQAFWFLDHDDYEEFFNIITSELVCSNDIKSWHHKLAMNTLLRNNQYKLALKYMRIMKPPLSSMEDQAIMIDLTVKQGLVEHAFQMRPPSHYSELLTKFFLACKESGKLMTILSLSLDHEEEEAFVKFLKEQGCEDTRLLYYLQRSRHIEANTIFKDENDIQTNTRYSNAPKLNPRSLKIMNLFNKTLPDVTKRFIAISNQNPQLPSKSQGYGESQGYPRPMSQCRSAPNGIYELSVEKARETCVKVDRAPGATNHLPFIVPPCSTIVHCTRFGNNHTTEHSDAINVTFPKRSNLRGKRTQSMRNGSENCDDGEVEKKKRKLLGEPSSEHSPDDEDLQNFRRLSMSQVCLTPLIQRRIPSDDAVATPQSILKIREMIKRNSGSPGYNLSSSFSNNKDTRKKTKAAGDGRTTRQIRFSMDRFSGNGSSNCSGDGSNHDGDEQACNASVSSKNTAEDSNIDEAYYSPNLSIRSIREDSILSDNSFTQLVGKPRPRPGLQRSSIFSRSSSEYLSQRSDSSNNTLDTSTQDESLSRRANASSRKSFLSGTIYSASILSPNTSVECTPLKRFLTVNAEVHEEVENSEDSQDSTEIHEKTYQQFERSQSSENFEDENETVNYHEKTYQQFERSQSSDDVEDEKETANSHEEWPEEPMEVDFENEVFQDEIGENLETSAKSKHDISHEHEISEDEEVETEAFDGARKILSHVSAEEEEEDDEASEKKFERGDDPIEEEDDVATERKFERGDDPIEEEDEQDEAFESLNNSIEDASEQTGNCLRLLENYENSRPSHRLTADLQSSMQKVDHDNSILDNIEQYEDQQRSLTQPMFIDAHGIVKFGDPADITDDESRDGVEKPDLETEEPDEEETNLTLNLSTSDEDKAKESNLMKINGANVTESLLEEEQKLEREATSLLSDPVEESNSDLANKNRLSDTQKESSIESRLSSLSNKNSSISYRDTPQRSSVRNNSSSIIKGPTPRRPIKSMSSSPRDETLVKGDLSDFKDKRSLLVTEEMKRVSSPVVLEPLISDLVSLDKSILVQNESLLVEGTENNSKIQGYLHTSVKSISHDHSLVAEMITTERKSIVSESILVDKCEISELPGAISSCQDGNIVEECNVRIEKISDDIVRKSVRTKAVDLVTPVEDASVKSSSNESLKNAKDDSKIPSESRSTRASSQAKETSVNNSVSTRKTKAASVIIEEQPAEDQDQARPDESIKSRSARAPSSSKDTSNAIPSKAKKSRANSVSKSEDLSDSVVPVRRTRAASVSQTETSQQEVPVARRTRAGSVSVVESSRNDESLPVRRTRAGSVASEVGVSRKTRASSQAKDSSIIDKSTKRSTRASSQAKETSSLEESSTRSTRASSLAKETNTAELDETAEKKSSRKRGNSIPKEIAPFEPPKLQTRGRRSTSLLKEVIPEETSSQMESTPGHSSTRRRSLLASELSAVAMSSPAANTRLRRSSIHSVPEELEPILSPPKTVSKKKVEVKEESRPRRAASVDSSLLAATLASGKRITRSVLAKTSIVDEVIPEEATPLKRPPARRKHTSSVTENKKDEDKKPASKAKKGRKQSESKSDDIASAEPGEVDGPTESTEKRTPTKPSKSAARKKCISPIPSDDESLNGKSSDDETTDILKRIQNNSKRTTLRRQRTTFVLPKRKNKEKIHK</sequence>
<protein>
    <submittedName>
        <fullName evidence="1">Uncharacterized protein</fullName>
    </submittedName>
</protein>
<dbReference type="Proteomes" id="UP001239111">
    <property type="component" value="Chromosome 4"/>
</dbReference>
<organism evidence="1 2">
    <name type="scientific">Eretmocerus hayati</name>
    <dbReference type="NCBI Taxonomy" id="131215"/>
    <lineage>
        <taxon>Eukaryota</taxon>
        <taxon>Metazoa</taxon>
        <taxon>Ecdysozoa</taxon>
        <taxon>Arthropoda</taxon>
        <taxon>Hexapoda</taxon>
        <taxon>Insecta</taxon>
        <taxon>Pterygota</taxon>
        <taxon>Neoptera</taxon>
        <taxon>Endopterygota</taxon>
        <taxon>Hymenoptera</taxon>
        <taxon>Apocrita</taxon>
        <taxon>Proctotrupomorpha</taxon>
        <taxon>Chalcidoidea</taxon>
        <taxon>Aphelinidae</taxon>
        <taxon>Aphelininae</taxon>
        <taxon>Eretmocerus</taxon>
    </lineage>
</organism>
<reference evidence="1" key="1">
    <citation type="submission" date="2023-04" db="EMBL/GenBank/DDBJ databases">
        <title>A chromosome-level genome assembly of the parasitoid wasp Eretmocerus hayati.</title>
        <authorList>
            <person name="Zhong Y."/>
            <person name="Liu S."/>
            <person name="Liu Y."/>
        </authorList>
    </citation>
    <scope>NUCLEOTIDE SEQUENCE</scope>
    <source>
        <strain evidence="1">ZJU_SS_LIU_2023</strain>
    </source>
</reference>
<dbReference type="EMBL" id="CM056744">
    <property type="protein sequence ID" value="KAJ8667484.1"/>
    <property type="molecule type" value="Genomic_DNA"/>
</dbReference>
<evidence type="ECO:0000313" key="1">
    <source>
        <dbReference type="EMBL" id="KAJ8667484.1"/>
    </source>
</evidence>
<comment type="caution">
    <text evidence="1">The sequence shown here is derived from an EMBL/GenBank/DDBJ whole genome shotgun (WGS) entry which is preliminary data.</text>
</comment>
<accession>A0ACC2N8V9</accession>
<name>A0ACC2N8V9_9HYME</name>
<evidence type="ECO:0000313" key="2">
    <source>
        <dbReference type="Proteomes" id="UP001239111"/>
    </source>
</evidence>
<keyword evidence="2" id="KW-1185">Reference proteome</keyword>
<proteinExistence type="predicted"/>
<gene>
    <name evidence="1" type="ORF">QAD02_009147</name>
</gene>